<evidence type="ECO:0000256" key="2">
    <source>
        <dbReference type="ARBA" id="ARBA00022679"/>
    </source>
</evidence>
<evidence type="ECO:0000256" key="1">
    <source>
        <dbReference type="ARBA" id="ARBA00022676"/>
    </source>
</evidence>
<feature type="non-terminal residue" evidence="3">
    <location>
        <position position="1"/>
    </location>
</feature>
<dbReference type="Pfam" id="PF01075">
    <property type="entry name" value="Glyco_transf_9"/>
    <property type="match status" value="1"/>
</dbReference>
<dbReference type="GO" id="GO:0009244">
    <property type="term" value="P:lipopolysaccharide core region biosynthetic process"/>
    <property type="evidence" value="ECO:0007669"/>
    <property type="project" value="TreeGrafter"/>
</dbReference>
<organism evidence="3">
    <name type="scientific">marine metagenome</name>
    <dbReference type="NCBI Taxonomy" id="408172"/>
    <lineage>
        <taxon>unclassified sequences</taxon>
        <taxon>metagenomes</taxon>
        <taxon>ecological metagenomes</taxon>
    </lineage>
</organism>
<dbReference type="GO" id="GO:0005829">
    <property type="term" value="C:cytosol"/>
    <property type="evidence" value="ECO:0007669"/>
    <property type="project" value="TreeGrafter"/>
</dbReference>
<keyword evidence="2" id="KW-0808">Transferase</keyword>
<dbReference type="GO" id="GO:0008713">
    <property type="term" value="F:ADP-heptose-lipopolysaccharide heptosyltransferase activity"/>
    <property type="evidence" value="ECO:0007669"/>
    <property type="project" value="TreeGrafter"/>
</dbReference>
<dbReference type="InterPro" id="IPR051199">
    <property type="entry name" value="LPS_LOS_Heptosyltrfase"/>
</dbReference>
<dbReference type="PANTHER" id="PTHR30160">
    <property type="entry name" value="TETRAACYLDISACCHARIDE 4'-KINASE-RELATED"/>
    <property type="match status" value="1"/>
</dbReference>
<dbReference type="PANTHER" id="PTHR30160:SF21">
    <property type="entry name" value="LIPOPOLYSACCHARIDE CORE HEPTOSYLTRANSFERASE OPSX"/>
    <property type="match status" value="1"/>
</dbReference>
<sequence>VVVRDNPPTRLCIVRLSAIGDVCNTVPVVRAIQRALPQSSITWVIGKTEHALLSGLEGVQFVVLDKSRGFRAYLELRQQLAGQNFDLLLHMHASLRANLVSLFVSSKTRLGFDRARARDFQWLFCNKYIDATDRQHVVDGFFEFSNAIGVHRKKKDLSWSIPLNKAEHEFASRYIDDTKPTLVISPCASQRSRNYRNWREERYAQVADYASSALGASVILTGGNTALEHYYGSRICELAESRVVNLIGQTTLKQFLAILERATALVCPDSGPGHMATATGTPVIGLYGTSNPSRTGPYLSQHLVVDKYPEAVQSQLNETVKNIRWGARIRNPEAMDLISVEDVAQKLRQVDWGFKNFS</sequence>
<evidence type="ECO:0000313" key="3">
    <source>
        <dbReference type="EMBL" id="SVA52608.1"/>
    </source>
</evidence>
<keyword evidence="1" id="KW-0328">Glycosyltransferase</keyword>
<dbReference type="Gene3D" id="3.40.50.2000">
    <property type="entry name" value="Glycogen Phosphorylase B"/>
    <property type="match status" value="2"/>
</dbReference>
<dbReference type="EMBL" id="UINC01011992">
    <property type="protein sequence ID" value="SVA52608.1"/>
    <property type="molecule type" value="Genomic_DNA"/>
</dbReference>
<accession>A0A381WKD6</accession>
<dbReference type="SUPFAM" id="SSF53756">
    <property type="entry name" value="UDP-Glycosyltransferase/glycogen phosphorylase"/>
    <property type="match status" value="1"/>
</dbReference>
<dbReference type="InterPro" id="IPR002201">
    <property type="entry name" value="Glyco_trans_9"/>
</dbReference>
<name>A0A381WKD6_9ZZZZ</name>
<protein>
    <submittedName>
        <fullName evidence="3">Uncharacterized protein</fullName>
    </submittedName>
</protein>
<dbReference type="AlphaFoldDB" id="A0A381WKD6"/>
<dbReference type="CDD" id="cd03789">
    <property type="entry name" value="GT9_LPS_heptosyltransferase"/>
    <property type="match status" value="1"/>
</dbReference>
<proteinExistence type="predicted"/>
<reference evidence="3" key="1">
    <citation type="submission" date="2018-05" db="EMBL/GenBank/DDBJ databases">
        <authorList>
            <person name="Lanie J.A."/>
            <person name="Ng W.-L."/>
            <person name="Kazmierczak K.M."/>
            <person name="Andrzejewski T.M."/>
            <person name="Davidsen T.M."/>
            <person name="Wayne K.J."/>
            <person name="Tettelin H."/>
            <person name="Glass J.I."/>
            <person name="Rusch D."/>
            <person name="Podicherti R."/>
            <person name="Tsui H.-C.T."/>
            <person name="Winkler M.E."/>
        </authorList>
    </citation>
    <scope>NUCLEOTIDE SEQUENCE</scope>
</reference>
<gene>
    <name evidence="3" type="ORF">METZ01_LOCUS105462</name>
</gene>